<reference evidence="5 7" key="1">
    <citation type="journal article" date="2012" name="Nature">
        <title>Algal genomes reveal evolutionary mosaicism and the fate of nucleomorphs.</title>
        <authorList>
            <consortium name="DOE Joint Genome Institute"/>
            <person name="Curtis B.A."/>
            <person name="Tanifuji G."/>
            <person name="Burki F."/>
            <person name="Gruber A."/>
            <person name="Irimia M."/>
            <person name="Maruyama S."/>
            <person name="Arias M.C."/>
            <person name="Ball S.G."/>
            <person name="Gile G.H."/>
            <person name="Hirakawa Y."/>
            <person name="Hopkins J.F."/>
            <person name="Kuo A."/>
            <person name="Rensing S.A."/>
            <person name="Schmutz J."/>
            <person name="Symeonidi A."/>
            <person name="Elias M."/>
            <person name="Eveleigh R.J."/>
            <person name="Herman E.K."/>
            <person name="Klute M.J."/>
            <person name="Nakayama T."/>
            <person name="Obornik M."/>
            <person name="Reyes-Prieto A."/>
            <person name="Armbrust E.V."/>
            <person name="Aves S.J."/>
            <person name="Beiko R.G."/>
            <person name="Coutinho P."/>
            <person name="Dacks J.B."/>
            <person name="Durnford D.G."/>
            <person name="Fast N.M."/>
            <person name="Green B.R."/>
            <person name="Grisdale C.J."/>
            <person name="Hempel F."/>
            <person name="Henrissat B."/>
            <person name="Hoppner M.P."/>
            <person name="Ishida K."/>
            <person name="Kim E."/>
            <person name="Koreny L."/>
            <person name="Kroth P.G."/>
            <person name="Liu Y."/>
            <person name="Malik S.B."/>
            <person name="Maier U.G."/>
            <person name="McRose D."/>
            <person name="Mock T."/>
            <person name="Neilson J.A."/>
            <person name="Onodera N.T."/>
            <person name="Poole A.M."/>
            <person name="Pritham E.J."/>
            <person name="Richards T.A."/>
            <person name="Rocap G."/>
            <person name="Roy S.W."/>
            <person name="Sarai C."/>
            <person name="Schaack S."/>
            <person name="Shirato S."/>
            <person name="Slamovits C.H."/>
            <person name="Spencer D.F."/>
            <person name="Suzuki S."/>
            <person name="Worden A.Z."/>
            <person name="Zauner S."/>
            <person name="Barry K."/>
            <person name="Bell C."/>
            <person name="Bharti A.K."/>
            <person name="Crow J.A."/>
            <person name="Grimwood J."/>
            <person name="Kramer R."/>
            <person name="Lindquist E."/>
            <person name="Lucas S."/>
            <person name="Salamov A."/>
            <person name="McFadden G.I."/>
            <person name="Lane C.E."/>
            <person name="Keeling P.J."/>
            <person name="Gray M.W."/>
            <person name="Grigoriev I.V."/>
            <person name="Archibald J.M."/>
        </authorList>
    </citation>
    <scope>NUCLEOTIDE SEQUENCE</scope>
    <source>
        <strain evidence="5 7">CCMP2712</strain>
    </source>
</reference>
<organism evidence="5">
    <name type="scientific">Guillardia theta (strain CCMP2712)</name>
    <name type="common">Cryptophyte</name>
    <dbReference type="NCBI Taxonomy" id="905079"/>
    <lineage>
        <taxon>Eukaryota</taxon>
        <taxon>Cryptophyceae</taxon>
        <taxon>Pyrenomonadales</taxon>
        <taxon>Geminigeraceae</taxon>
        <taxon>Guillardia</taxon>
    </lineage>
</organism>
<dbReference type="InterPro" id="IPR019734">
    <property type="entry name" value="TPR_rpt"/>
</dbReference>
<dbReference type="Gene3D" id="1.25.40.10">
    <property type="entry name" value="Tetratricopeptide repeat domain"/>
    <property type="match status" value="2"/>
</dbReference>
<evidence type="ECO:0000256" key="2">
    <source>
        <dbReference type="ARBA" id="ARBA00022803"/>
    </source>
</evidence>
<gene>
    <name evidence="5" type="ORF">GUITHDRAFT_88685</name>
</gene>
<feature type="signal peptide" evidence="4">
    <location>
        <begin position="1"/>
        <end position="25"/>
    </location>
</feature>
<evidence type="ECO:0000256" key="3">
    <source>
        <dbReference type="PROSITE-ProRule" id="PRU00339"/>
    </source>
</evidence>
<proteinExistence type="predicted"/>
<dbReference type="PaxDb" id="55529-EKX40561"/>
<keyword evidence="7" id="KW-1185">Reference proteome</keyword>
<name>L1IWE7_GUITC</name>
<evidence type="ECO:0000256" key="1">
    <source>
        <dbReference type="ARBA" id="ARBA00022737"/>
    </source>
</evidence>
<reference evidence="6" key="3">
    <citation type="submission" date="2016-03" db="UniProtKB">
        <authorList>
            <consortium name="EnsemblProtists"/>
        </authorList>
    </citation>
    <scope>IDENTIFICATION</scope>
</reference>
<dbReference type="GeneID" id="17297205"/>
<dbReference type="AlphaFoldDB" id="L1IWE7"/>
<dbReference type="Pfam" id="PF00515">
    <property type="entry name" value="TPR_1"/>
    <property type="match status" value="1"/>
</dbReference>
<dbReference type="Pfam" id="PF13424">
    <property type="entry name" value="TPR_12"/>
    <property type="match status" value="1"/>
</dbReference>
<dbReference type="PROSITE" id="PS50293">
    <property type="entry name" value="TPR_REGION"/>
    <property type="match status" value="1"/>
</dbReference>
<protein>
    <submittedName>
        <fullName evidence="5 6">Uncharacterized protein</fullName>
    </submittedName>
</protein>
<keyword evidence="2 3" id="KW-0802">TPR repeat</keyword>
<dbReference type="Pfam" id="PF13414">
    <property type="entry name" value="TPR_11"/>
    <property type="match status" value="1"/>
</dbReference>
<dbReference type="HOGENOM" id="CLU_845798_0_0_1"/>
<dbReference type="FunFam" id="1.25.40.10:FF:000010">
    <property type="entry name" value="Stress-induced phosphoprotein 1"/>
    <property type="match status" value="1"/>
</dbReference>
<feature type="repeat" description="TPR" evidence="3">
    <location>
        <begin position="243"/>
        <end position="276"/>
    </location>
</feature>
<dbReference type="PANTHER" id="PTHR22904:SF537">
    <property type="entry name" value="OS06G0159400 PROTEIN"/>
    <property type="match status" value="1"/>
</dbReference>
<feature type="repeat" description="TPR" evidence="3">
    <location>
        <begin position="74"/>
        <end position="107"/>
    </location>
</feature>
<reference evidence="7" key="2">
    <citation type="submission" date="2012-11" db="EMBL/GenBank/DDBJ databases">
        <authorList>
            <person name="Kuo A."/>
            <person name="Curtis B.A."/>
            <person name="Tanifuji G."/>
            <person name="Burki F."/>
            <person name="Gruber A."/>
            <person name="Irimia M."/>
            <person name="Maruyama S."/>
            <person name="Arias M.C."/>
            <person name="Ball S.G."/>
            <person name="Gile G.H."/>
            <person name="Hirakawa Y."/>
            <person name="Hopkins J.F."/>
            <person name="Rensing S.A."/>
            <person name="Schmutz J."/>
            <person name="Symeonidi A."/>
            <person name="Elias M."/>
            <person name="Eveleigh R.J."/>
            <person name="Herman E.K."/>
            <person name="Klute M.J."/>
            <person name="Nakayama T."/>
            <person name="Obornik M."/>
            <person name="Reyes-Prieto A."/>
            <person name="Armbrust E.V."/>
            <person name="Aves S.J."/>
            <person name="Beiko R.G."/>
            <person name="Coutinho P."/>
            <person name="Dacks J.B."/>
            <person name="Durnford D.G."/>
            <person name="Fast N.M."/>
            <person name="Green B.R."/>
            <person name="Grisdale C."/>
            <person name="Hempe F."/>
            <person name="Henrissat B."/>
            <person name="Hoppner M.P."/>
            <person name="Ishida K.-I."/>
            <person name="Kim E."/>
            <person name="Koreny L."/>
            <person name="Kroth P.G."/>
            <person name="Liu Y."/>
            <person name="Malik S.-B."/>
            <person name="Maier U.G."/>
            <person name="McRose D."/>
            <person name="Mock T."/>
            <person name="Neilson J.A."/>
            <person name="Onodera N.T."/>
            <person name="Poole A.M."/>
            <person name="Pritham E.J."/>
            <person name="Richards T.A."/>
            <person name="Rocap G."/>
            <person name="Roy S.W."/>
            <person name="Sarai C."/>
            <person name="Schaack S."/>
            <person name="Shirato S."/>
            <person name="Slamovits C.H."/>
            <person name="Spencer D.F."/>
            <person name="Suzuki S."/>
            <person name="Worden A.Z."/>
            <person name="Zauner S."/>
            <person name="Barry K."/>
            <person name="Bell C."/>
            <person name="Bharti A.K."/>
            <person name="Crow J.A."/>
            <person name="Grimwood J."/>
            <person name="Kramer R."/>
            <person name="Lindquist E."/>
            <person name="Lucas S."/>
            <person name="Salamov A."/>
            <person name="McFadden G.I."/>
            <person name="Lane C.E."/>
            <person name="Keeling P.J."/>
            <person name="Gray M.W."/>
            <person name="Grigoriev I.V."/>
            <person name="Archibald J.M."/>
        </authorList>
    </citation>
    <scope>NUCLEOTIDE SEQUENCE</scope>
    <source>
        <strain evidence="7">CCMP2712</strain>
    </source>
</reference>
<feature type="chain" id="PRO_5008770548" evidence="4">
    <location>
        <begin position="26"/>
        <end position="329"/>
    </location>
</feature>
<evidence type="ECO:0000313" key="5">
    <source>
        <dbReference type="EMBL" id="EKX40561.1"/>
    </source>
</evidence>
<keyword evidence="1" id="KW-0677">Repeat</keyword>
<dbReference type="EnsemblProtists" id="EKX40561">
    <property type="protein sequence ID" value="EKX40561"/>
    <property type="gene ID" value="GUITHDRAFT_88685"/>
</dbReference>
<dbReference type="STRING" id="905079.L1IWE7"/>
<evidence type="ECO:0000313" key="7">
    <source>
        <dbReference type="Proteomes" id="UP000011087"/>
    </source>
</evidence>
<dbReference type="OMA" id="ECTTYTN"/>
<evidence type="ECO:0000313" key="6">
    <source>
        <dbReference type="EnsemblProtists" id="EKX40561"/>
    </source>
</evidence>
<accession>L1IWE7</accession>
<dbReference type="PANTHER" id="PTHR22904">
    <property type="entry name" value="TPR REPEAT CONTAINING PROTEIN"/>
    <property type="match status" value="1"/>
</dbReference>
<dbReference type="OrthoDB" id="2423701at2759"/>
<dbReference type="SMART" id="SM00028">
    <property type="entry name" value="TPR"/>
    <property type="match status" value="5"/>
</dbReference>
<dbReference type="GO" id="GO:0051879">
    <property type="term" value="F:Hsp90 protein binding"/>
    <property type="evidence" value="ECO:0007669"/>
    <property type="project" value="TreeGrafter"/>
</dbReference>
<dbReference type="KEGG" id="gtt:GUITHDRAFT_88685"/>
<dbReference type="eggNOG" id="KOG0548">
    <property type="taxonomic scope" value="Eukaryota"/>
</dbReference>
<dbReference type="SUPFAM" id="SSF48452">
    <property type="entry name" value="TPR-like"/>
    <property type="match status" value="2"/>
</dbReference>
<dbReference type="InterPro" id="IPR011990">
    <property type="entry name" value="TPR-like_helical_dom_sf"/>
</dbReference>
<keyword evidence="4" id="KW-0732">Signal</keyword>
<feature type="repeat" description="TPR" evidence="3">
    <location>
        <begin position="209"/>
        <end position="242"/>
    </location>
</feature>
<dbReference type="Proteomes" id="UP000011087">
    <property type="component" value="Unassembled WGS sequence"/>
</dbReference>
<evidence type="ECO:0000256" key="4">
    <source>
        <dbReference type="SAM" id="SignalP"/>
    </source>
</evidence>
<dbReference type="EMBL" id="JH993030">
    <property type="protein sequence ID" value="EKX40561.1"/>
    <property type="molecule type" value="Genomic_DNA"/>
</dbReference>
<dbReference type="RefSeq" id="XP_005827541.1">
    <property type="nucleotide sequence ID" value="XM_005827484.1"/>
</dbReference>
<sequence length="329" mass="36867">MTAGMMAGRISWLTVFALLLCTVFCHVPISASVHVLESSIQPSARVVLGLRNRAPASLLRLRGAGDADSKVQEALAAKELGNEAYKKKDFEEAIKQYERAAELDPTSMVYLNNIAAALFGQGKYEECIKKCQEAIEVGKQYRSDFKDIARAHSRCGNACAKLGRLEEAIKHYDSSLVEFKDGNVELKRREVIRQKDEIDKAAYLNPEKAEEHRQNGNAFFKEGKWVDAIREYTEGLRRDPQNHLIYSNRAQTYIKVMDFGSALKDCDKCLELKPDFPRAYARKATVQMLCKQVPFPSPPAPSSPSSPCTLPLRSMSPSCHLVLVQFLMC</sequence>
<dbReference type="PROSITE" id="PS50005">
    <property type="entry name" value="TPR"/>
    <property type="match status" value="3"/>
</dbReference>